<reference evidence="1 2" key="1">
    <citation type="journal article" date="2019" name="Commun. Biol.">
        <title>The bagworm genome reveals a unique fibroin gene that provides high tensile strength.</title>
        <authorList>
            <person name="Kono N."/>
            <person name="Nakamura H."/>
            <person name="Ohtoshi R."/>
            <person name="Tomita M."/>
            <person name="Numata K."/>
            <person name="Arakawa K."/>
        </authorList>
    </citation>
    <scope>NUCLEOTIDE SEQUENCE [LARGE SCALE GENOMIC DNA]</scope>
</reference>
<dbReference type="Proteomes" id="UP000299102">
    <property type="component" value="Unassembled WGS sequence"/>
</dbReference>
<sequence>MGSERLRVQGIEQVMDRDKLRAQRQPGTRGIHTALRIRASAWSAAEGAPAKGCLWIRETIYDNSRYTQGVQRCRTNLSDDLRKRRPSAATIVDGISAVRLVIGTDKGVDLPADSNQLRHRLCSDSNHGRNKPMYEFLTRLGCNHSLHRLEGQVGSSVSHVWRPRAATAHPAPVGVGNSLECSGSRASASIGRGSLRPHARRRLKGLKHDVRRHRPQLVLEVVGCDGGAVSRDWSRARATPAPG</sequence>
<accession>A0A4C1V9L2</accession>
<evidence type="ECO:0000313" key="2">
    <source>
        <dbReference type="Proteomes" id="UP000299102"/>
    </source>
</evidence>
<evidence type="ECO:0000313" key="1">
    <source>
        <dbReference type="EMBL" id="GBP34395.1"/>
    </source>
</evidence>
<name>A0A4C1V9L2_EUMVA</name>
<gene>
    <name evidence="1" type="ORF">EVAR_7448_1</name>
</gene>
<comment type="caution">
    <text evidence="1">The sequence shown here is derived from an EMBL/GenBank/DDBJ whole genome shotgun (WGS) entry which is preliminary data.</text>
</comment>
<organism evidence="1 2">
    <name type="scientific">Eumeta variegata</name>
    <name type="common">Bagworm moth</name>
    <name type="synonym">Eumeta japonica</name>
    <dbReference type="NCBI Taxonomy" id="151549"/>
    <lineage>
        <taxon>Eukaryota</taxon>
        <taxon>Metazoa</taxon>
        <taxon>Ecdysozoa</taxon>
        <taxon>Arthropoda</taxon>
        <taxon>Hexapoda</taxon>
        <taxon>Insecta</taxon>
        <taxon>Pterygota</taxon>
        <taxon>Neoptera</taxon>
        <taxon>Endopterygota</taxon>
        <taxon>Lepidoptera</taxon>
        <taxon>Glossata</taxon>
        <taxon>Ditrysia</taxon>
        <taxon>Tineoidea</taxon>
        <taxon>Psychidae</taxon>
        <taxon>Oiketicinae</taxon>
        <taxon>Eumeta</taxon>
    </lineage>
</organism>
<dbReference type="AlphaFoldDB" id="A0A4C1V9L2"/>
<protein>
    <submittedName>
        <fullName evidence="1">Uncharacterized protein</fullName>
    </submittedName>
</protein>
<dbReference type="EMBL" id="BGZK01000287">
    <property type="protein sequence ID" value="GBP34395.1"/>
    <property type="molecule type" value="Genomic_DNA"/>
</dbReference>
<keyword evidence="2" id="KW-1185">Reference proteome</keyword>
<proteinExistence type="predicted"/>